<evidence type="ECO:0000313" key="1">
    <source>
        <dbReference type="EMBL" id="RRR78677.1"/>
    </source>
</evidence>
<accession>A0A426UCJ1</accession>
<dbReference type="Gene3D" id="3.30.1540.10">
    <property type="entry name" value="formyl-coa transferase, domain 3"/>
    <property type="match status" value="1"/>
</dbReference>
<dbReference type="GO" id="GO:0016853">
    <property type="term" value="F:isomerase activity"/>
    <property type="evidence" value="ECO:0007669"/>
    <property type="project" value="UniProtKB-KW"/>
</dbReference>
<keyword evidence="1" id="KW-0413">Isomerase</keyword>
<evidence type="ECO:0000313" key="2">
    <source>
        <dbReference type="Proteomes" id="UP000280307"/>
    </source>
</evidence>
<proteinExistence type="predicted"/>
<dbReference type="PANTHER" id="PTHR48228:SF5">
    <property type="entry name" value="ALPHA-METHYLACYL-COA RACEMASE"/>
    <property type="match status" value="1"/>
</dbReference>
<gene>
    <name evidence="1" type="ORF">EI684_00080</name>
</gene>
<dbReference type="SUPFAM" id="SSF89796">
    <property type="entry name" value="CoA-transferase family III (CaiB/BaiF)"/>
    <property type="match status" value="1"/>
</dbReference>
<dbReference type="PANTHER" id="PTHR48228">
    <property type="entry name" value="SUCCINYL-COA--D-CITRAMALATE COA-TRANSFERASE"/>
    <property type="match status" value="1"/>
</dbReference>
<dbReference type="Proteomes" id="UP000280307">
    <property type="component" value="Unassembled WGS sequence"/>
</dbReference>
<dbReference type="InterPro" id="IPR044855">
    <property type="entry name" value="CoA-Trfase_III_dom3_sf"/>
</dbReference>
<dbReference type="AlphaFoldDB" id="A0A426UCJ1"/>
<sequence length="403" mass="43613">MKGILTGLRIIEGSAFVAAPLGGMTLAQLGADVIRFDPIGGGLDYRRWPVTKDGASLFWANLNRGKRSLAVDIRKPEGQELLTRLIAEPGEGKGLFSTNFPPRGWLSYEALRAQRDDLIMVNLLGRRDGGSEVDYTVNPQLGMPWLTGPPESSAPVNHVLPAWDMVAGQMIAVGLLAAERHRRLTGAGQLVTLALKDVGLAMLANFGLVAEVMVNASDRPRYGNYLYGAFGRDFVTLDGKSAMVVGLTALQWSALRKATGMGNEIDALGVRLGLDLSEEGNRFKAREALAALFEPWFKARTLAEVAESFNSHRVTWAPYRTIREALEQDPDCSLDNPLLSMIEQPDVGRYLAPGSPLDFSGVERLPATPAPRLGQHTEEILSELGLSGGEIAHLFDTQVVAGV</sequence>
<dbReference type="EMBL" id="RSAS01000004">
    <property type="protein sequence ID" value="RRR78677.1"/>
    <property type="molecule type" value="Genomic_DNA"/>
</dbReference>
<organism evidence="1 2">
    <name type="scientific">Candidatus Viridilinea halotolerans</name>
    <dbReference type="NCBI Taxonomy" id="2491704"/>
    <lineage>
        <taxon>Bacteria</taxon>
        <taxon>Bacillati</taxon>
        <taxon>Chloroflexota</taxon>
        <taxon>Chloroflexia</taxon>
        <taxon>Chloroflexales</taxon>
        <taxon>Chloroflexineae</taxon>
        <taxon>Oscillochloridaceae</taxon>
        <taxon>Candidatus Viridilinea</taxon>
    </lineage>
</organism>
<reference evidence="1 2" key="1">
    <citation type="submission" date="2018-12" db="EMBL/GenBank/DDBJ databases">
        <title>Genome Sequence of Candidatus Viridilinea halotolerans isolated from saline sulfide-rich spring.</title>
        <authorList>
            <person name="Grouzdev D.S."/>
            <person name="Burganskaya E.I."/>
            <person name="Krutkina M.S."/>
            <person name="Sukhacheva M.V."/>
            <person name="Gorlenko V.M."/>
        </authorList>
    </citation>
    <scope>NUCLEOTIDE SEQUENCE [LARGE SCALE GENOMIC DNA]</scope>
    <source>
        <strain evidence="1">Chok-6</strain>
    </source>
</reference>
<name>A0A426UCJ1_9CHLR</name>
<protein>
    <submittedName>
        <fullName evidence="1">2-methylfumaryl-CoA isomerase</fullName>
    </submittedName>
</protein>
<dbReference type="Gene3D" id="3.40.50.10540">
    <property type="entry name" value="Crotonobetainyl-coa:carnitine coa-transferase, domain 1"/>
    <property type="match status" value="1"/>
</dbReference>
<dbReference type="Pfam" id="PF02515">
    <property type="entry name" value="CoA_transf_3"/>
    <property type="match status" value="1"/>
</dbReference>
<dbReference type="InterPro" id="IPR023606">
    <property type="entry name" value="CoA-Trfase_III_dom_1_sf"/>
</dbReference>
<dbReference type="InterPro" id="IPR003673">
    <property type="entry name" value="CoA-Trfase_fam_III"/>
</dbReference>
<dbReference type="InterPro" id="IPR050509">
    <property type="entry name" value="CoA-transferase_III"/>
</dbReference>
<comment type="caution">
    <text evidence="1">The sequence shown here is derived from an EMBL/GenBank/DDBJ whole genome shotgun (WGS) entry which is preliminary data.</text>
</comment>